<accession>W9SKI6</accession>
<sequence>MGGSGVCLVAAVGRIQALENLSVLWLSLINMVFPWRGLVCDLAVRNGRGDGMVAFLNVG</sequence>
<protein>
    <submittedName>
        <fullName evidence="1">Uncharacterized protein</fullName>
    </submittedName>
</protein>
<proteinExistence type="predicted"/>
<name>W9SKI6_9ROSA</name>
<reference evidence="2" key="1">
    <citation type="submission" date="2013-01" db="EMBL/GenBank/DDBJ databases">
        <title>Draft Genome Sequence of a Mulberry Tree, Morus notabilis C.K. Schneid.</title>
        <authorList>
            <person name="He N."/>
            <person name="Zhao S."/>
        </authorList>
    </citation>
    <scope>NUCLEOTIDE SEQUENCE</scope>
</reference>
<dbReference type="Proteomes" id="UP000030645">
    <property type="component" value="Unassembled WGS sequence"/>
</dbReference>
<dbReference type="AlphaFoldDB" id="W9SKI6"/>
<gene>
    <name evidence="1" type="ORF">L484_014774</name>
</gene>
<keyword evidence="2" id="KW-1185">Reference proteome</keyword>
<evidence type="ECO:0000313" key="2">
    <source>
        <dbReference type="Proteomes" id="UP000030645"/>
    </source>
</evidence>
<dbReference type="EMBL" id="KE346317">
    <property type="protein sequence ID" value="EXC32994.1"/>
    <property type="molecule type" value="Genomic_DNA"/>
</dbReference>
<organism evidence="1 2">
    <name type="scientific">Morus notabilis</name>
    <dbReference type="NCBI Taxonomy" id="981085"/>
    <lineage>
        <taxon>Eukaryota</taxon>
        <taxon>Viridiplantae</taxon>
        <taxon>Streptophyta</taxon>
        <taxon>Embryophyta</taxon>
        <taxon>Tracheophyta</taxon>
        <taxon>Spermatophyta</taxon>
        <taxon>Magnoliopsida</taxon>
        <taxon>eudicotyledons</taxon>
        <taxon>Gunneridae</taxon>
        <taxon>Pentapetalae</taxon>
        <taxon>rosids</taxon>
        <taxon>fabids</taxon>
        <taxon>Rosales</taxon>
        <taxon>Moraceae</taxon>
        <taxon>Moreae</taxon>
        <taxon>Morus</taxon>
    </lineage>
</organism>
<evidence type="ECO:0000313" key="1">
    <source>
        <dbReference type="EMBL" id="EXC32994.1"/>
    </source>
</evidence>